<dbReference type="PANTHER" id="PTHR34220">
    <property type="entry name" value="SENSOR HISTIDINE KINASE YPDA"/>
    <property type="match status" value="1"/>
</dbReference>
<dbReference type="GO" id="GO:0016020">
    <property type="term" value="C:membrane"/>
    <property type="evidence" value="ECO:0007669"/>
    <property type="project" value="InterPro"/>
</dbReference>
<dbReference type="PANTHER" id="PTHR34220:SF7">
    <property type="entry name" value="SENSOR HISTIDINE KINASE YPDA"/>
    <property type="match status" value="1"/>
</dbReference>
<keyword evidence="1" id="KW-0812">Transmembrane</keyword>
<feature type="transmembrane region" description="Helical" evidence="1">
    <location>
        <begin position="30"/>
        <end position="51"/>
    </location>
</feature>
<dbReference type="GO" id="GO:0000155">
    <property type="term" value="F:phosphorelay sensor kinase activity"/>
    <property type="evidence" value="ECO:0007669"/>
    <property type="project" value="InterPro"/>
</dbReference>
<keyword evidence="3" id="KW-0418">Kinase</keyword>
<name>A0A1H7WTF7_OLID1</name>
<dbReference type="InterPro" id="IPR050640">
    <property type="entry name" value="Bact_2-comp_sensor_kinase"/>
</dbReference>
<keyword evidence="4" id="KW-1185">Reference proteome</keyword>
<keyword evidence="3" id="KW-0808">Transferase</keyword>
<dbReference type="Proteomes" id="UP000199421">
    <property type="component" value="Unassembled WGS sequence"/>
</dbReference>
<keyword evidence="1" id="KW-0472">Membrane</keyword>
<reference evidence="4" key="1">
    <citation type="submission" date="2016-10" db="EMBL/GenBank/DDBJ databases">
        <authorList>
            <person name="Varghese N."/>
            <person name="Submissions S."/>
        </authorList>
    </citation>
    <scope>NUCLEOTIDE SEQUENCE [LARGE SCALE GENOMIC DNA]</scope>
    <source>
        <strain evidence="4">DSM 18733</strain>
    </source>
</reference>
<protein>
    <submittedName>
        <fullName evidence="3">Histidine kinase</fullName>
    </submittedName>
</protein>
<evidence type="ECO:0000313" key="4">
    <source>
        <dbReference type="Proteomes" id="UP000199421"/>
    </source>
</evidence>
<feature type="transmembrane region" description="Helical" evidence="1">
    <location>
        <begin position="6"/>
        <end position="23"/>
    </location>
</feature>
<evidence type="ECO:0000259" key="2">
    <source>
        <dbReference type="Pfam" id="PF06580"/>
    </source>
</evidence>
<feature type="transmembrane region" description="Helical" evidence="1">
    <location>
        <begin position="97"/>
        <end position="117"/>
    </location>
</feature>
<dbReference type="EMBL" id="FOAF01000009">
    <property type="protein sequence ID" value="SEM24268.1"/>
    <property type="molecule type" value="Genomic_DNA"/>
</dbReference>
<feature type="transmembrane region" description="Helical" evidence="1">
    <location>
        <begin position="57"/>
        <end position="77"/>
    </location>
</feature>
<evidence type="ECO:0000256" key="1">
    <source>
        <dbReference type="SAM" id="Phobius"/>
    </source>
</evidence>
<sequence length="349" mass="41242">MLPWHLLGWFVLIAYEITFLMALEAPRTPLGLFLSYSLCIMLFYIHAYVIMPIKNRYWLILLIPLEIFVFYLIEMSFEHIKLFVADTYKLTPVKTLLIQYTYRGIYFVSFATVYWLFMNALQSRDRLLKLEKQRIVDERLQTDLEMKLVRSQNAKLRSQIEPHFIFNTMNFIYDSVESVSEKAGETILLLSEMMHYALQKTDDDYEVPLQVELENIRNLIRINNIRTNNRLHVKLETDLDSEDEDLLKTLPLLFITFAENMYKHGDLTNEQTPGIIYVSAKKGELLFTTWNKKRPHKAIDGNSMGIANAKERLQNFYNKKQFSLSINDNAEGYSVELKIEYAYDKLLYN</sequence>
<dbReference type="AlphaFoldDB" id="A0A1H7WTF7"/>
<proteinExistence type="predicted"/>
<keyword evidence="1" id="KW-1133">Transmembrane helix</keyword>
<organism evidence="3 4">
    <name type="scientific">Olivibacter domesticus</name>
    <name type="common">Pseudosphingobacterium domesticum</name>
    <dbReference type="NCBI Taxonomy" id="407022"/>
    <lineage>
        <taxon>Bacteria</taxon>
        <taxon>Pseudomonadati</taxon>
        <taxon>Bacteroidota</taxon>
        <taxon>Sphingobacteriia</taxon>
        <taxon>Sphingobacteriales</taxon>
        <taxon>Sphingobacteriaceae</taxon>
        <taxon>Olivibacter</taxon>
    </lineage>
</organism>
<feature type="domain" description="Signal transduction histidine kinase internal region" evidence="2">
    <location>
        <begin position="154"/>
        <end position="231"/>
    </location>
</feature>
<evidence type="ECO:0000313" key="3">
    <source>
        <dbReference type="EMBL" id="SEM24268.1"/>
    </source>
</evidence>
<gene>
    <name evidence="3" type="ORF">SAMN05661044_04641</name>
</gene>
<dbReference type="STRING" id="407022.SAMN05661044_04641"/>
<accession>A0A1H7WTF7</accession>
<dbReference type="Pfam" id="PF06580">
    <property type="entry name" value="His_kinase"/>
    <property type="match status" value="1"/>
</dbReference>
<dbReference type="InterPro" id="IPR010559">
    <property type="entry name" value="Sig_transdc_His_kin_internal"/>
</dbReference>